<evidence type="ECO:0000256" key="1">
    <source>
        <dbReference type="SAM" id="SignalP"/>
    </source>
</evidence>
<accession>A0A564T1L6</accession>
<dbReference type="RefSeq" id="WP_144209265.1">
    <property type="nucleotide sequence ID" value="NZ_CABHMZ010000017.1"/>
</dbReference>
<reference evidence="3 4" key="1">
    <citation type="submission" date="2019-07" db="EMBL/GenBank/DDBJ databases">
        <authorList>
            <person name="Hibberd C M."/>
            <person name="Gehrig L. J."/>
            <person name="Chang H.-W."/>
            <person name="Venkatesh S."/>
        </authorList>
    </citation>
    <scope>NUCLEOTIDE SEQUENCE [LARGE SCALE GENOMIC DNA]</scope>
    <source>
        <strain evidence="3">Streptococcus_constellatus_SS_Bg39</strain>
    </source>
</reference>
<dbReference type="InterPro" id="IPR036699">
    <property type="entry name" value="YehR-like_sf"/>
</dbReference>
<name>A0A564T1L6_STRCV</name>
<dbReference type="SUPFAM" id="SSF160704">
    <property type="entry name" value="YehR-like"/>
    <property type="match status" value="1"/>
</dbReference>
<dbReference type="OrthoDB" id="2235926at2"/>
<evidence type="ECO:0000259" key="2">
    <source>
        <dbReference type="Pfam" id="PF21642"/>
    </source>
</evidence>
<dbReference type="NCBIfam" id="NF041193">
    <property type="entry name" value="lipo_SP0191"/>
    <property type="match status" value="1"/>
</dbReference>
<feature type="domain" description="SP-0191-like C-terminal" evidence="2">
    <location>
        <begin position="42"/>
        <end position="172"/>
    </location>
</feature>
<proteinExistence type="predicted"/>
<dbReference type="AlphaFoldDB" id="A0A564T1L6"/>
<keyword evidence="1" id="KW-0732">Signal</keyword>
<organism evidence="3 4">
    <name type="scientific">Streptococcus constellatus</name>
    <dbReference type="NCBI Taxonomy" id="76860"/>
    <lineage>
        <taxon>Bacteria</taxon>
        <taxon>Bacillati</taxon>
        <taxon>Bacillota</taxon>
        <taxon>Bacilli</taxon>
        <taxon>Lactobacillales</taxon>
        <taxon>Streptococcaceae</taxon>
        <taxon>Streptococcus</taxon>
        <taxon>Streptococcus anginosus group</taxon>
    </lineage>
</organism>
<sequence>MRKSVVLLGASLLLLTACSQKSAQNQSGANKTGSSVVKKDSVVTKSFQQKQTVQGIEQTLTQTISYEGKTFKKFVINLEQILPEEMKNVLAGQDLESNKAQLISSFETAAGLDKFKSLDGVDVKTDITKDYVIKVAINMDMSKINLDEASKLDNYGAMFSTIKNLTPKQYIESVKAAGAKEVANP</sequence>
<evidence type="ECO:0000313" key="3">
    <source>
        <dbReference type="EMBL" id="VUX01315.1"/>
    </source>
</evidence>
<dbReference type="Pfam" id="PF21642">
    <property type="entry name" value="SP_0191-like"/>
    <property type="match status" value="1"/>
</dbReference>
<protein>
    <recommendedName>
        <fullName evidence="2">SP-0191-like C-terminal domain-containing protein</fullName>
    </recommendedName>
</protein>
<feature type="signal peptide" evidence="1">
    <location>
        <begin position="1"/>
        <end position="23"/>
    </location>
</feature>
<dbReference type="InterPro" id="IPR048787">
    <property type="entry name" value="SP_0191-like_C"/>
</dbReference>
<gene>
    <name evidence="3" type="ORF">SCSS39_01110</name>
</gene>
<dbReference type="PROSITE" id="PS51257">
    <property type="entry name" value="PROKAR_LIPOPROTEIN"/>
    <property type="match status" value="1"/>
</dbReference>
<dbReference type="InterPro" id="IPR047840">
    <property type="entry name" value="SP_0191-like"/>
</dbReference>
<evidence type="ECO:0000313" key="4">
    <source>
        <dbReference type="Proteomes" id="UP000385544"/>
    </source>
</evidence>
<dbReference type="EMBL" id="CABHMZ010000017">
    <property type="protein sequence ID" value="VUX01315.1"/>
    <property type="molecule type" value="Genomic_DNA"/>
</dbReference>
<feature type="chain" id="PRO_5022063221" description="SP-0191-like C-terminal domain-containing protein" evidence="1">
    <location>
        <begin position="24"/>
        <end position="185"/>
    </location>
</feature>
<dbReference type="Gene3D" id="3.30.1830.10">
    <property type="entry name" value="YehR-like"/>
    <property type="match status" value="1"/>
</dbReference>
<dbReference type="Proteomes" id="UP000385544">
    <property type="component" value="Unassembled WGS sequence"/>
</dbReference>